<comment type="caution">
    <text evidence="8">The sequence shown here is derived from an EMBL/GenBank/DDBJ whole genome shotgun (WGS) entry which is preliminary data.</text>
</comment>
<dbReference type="Pfam" id="PF13589">
    <property type="entry name" value="HATPase_c_3"/>
    <property type="match status" value="1"/>
</dbReference>
<evidence type="ECO:0000256" key="1">
    <source>
        <dbReference type="ARBA" id="ARBA00000085"/>
    </source>
</evidence>
<keyword evidence="4" id="KW-0547">Nucleotide-binding</keyword>
<dbReference type="EC" id="2.7.13.3" evidence="2"/>
<dbReference type="OrthoDB" id="9816482at2"/>
<dbReference type="PANTHER" id="PTHR44936:SF10">
    <property type="entry name" value="SENSOR PROTEIN RSTB"/>
    <property type="match status" value="1"/>
</dbReference>
<dbReference type="EMBL" id="SJPE01000009">
    <property type="protein sequence ID" value="TBX68349.1"/>
    <property type="molecule type" value="Genomic_DNA"/>
</dbReference>
<dbReference type="AlphaFoldDB" id="A0A4Q9Z1P5"/>
<proteinExistence type="predicted"/>
<dbReference type="InterPro" id="IPR036890">
    <property type="entry name" value="HATPase_C_sf"/>
</dbReference>
<evidence type="ECO:0000313" key="8">
    <source>
        <dbReference type="EMBL" id="TBX68349.1"/>
    </source>
</evidence>
<sequence length="741" mass="85488">MGVIHKDSQPFEPYARLMNILGDQLITDRKIAVVEIVKNSYDADAESVKVKFFNLDNYGKNYLPVNEQPYIEIEDDGDGMSLEIIKKVWLRPATPNKITKKKLKENLTTKGRIIQGEKGIGRFAIHKLGEKIELFTKALGNDEVKLEMDFTDFDPEKADLFTPMDDYKLLNKVFNNWYVNKPAEVITKQKGTVIRIFNLRERWKIEDLEDLYKSIQRLIPPTDENAKRLGIDFHQDFGIDLYNDGELFVAENITTFKDVIERAQYTMIGEVDNDGYLEFNYKSQSPVRSFSKEVNLMSREALSKENYVSYSIEKRFYDKAKKTLVRKPLSGPFKFTFYAFDLAKPDRTILNKDIENFIKDNFVFVLRDGVRVYPYGEKGIDWLNLDKLRSTVRAGWFISYNDLTGFVYISDDHNQRLKDSSNRQGIMDIDGALEDFKSMVTAVTEIFNTEIKIDKNKIELNKKVAIKDSSDILTKSFNSFKAVLEKTENRDVLEKANSFLDTVQKHNKLMRDRMETVEDLAGLGMAVEKASHDSLTLLSTMRANVLDFRKKALHGDYKNENLVSLLTELDENLSFVFEEMQIIQPLFKAQRKAAQDISIIECVEKVVQYFRRDLHGKIEVEIVKSKDLVIHTNKGLILQILINLIDNAIYWVNKNESYDKKIMISINAVEKSLTIADNGPGVREDVTEAIFSEFFSLKTDGRGLGLYIVKEILFRINGEIYLNNREDAKILPGANFVVNFN</sequence>
<keyword evidence="5" id="KW-0418">Kinase</keyword>
<dbReference type="InterPro" id="IPR005467">
    <property type="entry name" value="His_kinase_dom"/>
</dbReference>
<dbReference type="PANTHER" id="PTHR44936">
    <property type="entry name" value="SENSOR PROTEIN CREC"/>
    <property type="match status" value="1"/>
</dbReference>
<keyword evidence="9" id="KW-1185">Reference proteome</keyword>
<comment type="catalytic activity">
    <reaction evidence="1">
        <text>ATP + protein L-histidine = ADP + protein N-phospho-L-histidine.</text>
        <dbReference type="EC" id="2.7.13.3"/>
    </reaction>
</comment>
<dbReference type="InterPro" id="IPR004358">
    <property type="entry name" value="Sig_transdc_His_kin-like_C"/>
</dbReference>
<dbReference type="Pfam" id="PF02518">
    <property type="entry name" value="HATPase_c"/>
    <property type="match status" value="1"/>
</dbReference>
<dbReference type="InterPro" id="IPR003594">
    <property type="entry name" value="HATPase_dom"/>
</dbReference>
<dbReference type="GO" id="GO:0004673">
    <property type="term" value="F:protein histidine kinase activity"/>
    <property type="evidence" value="ECO:0007669"/>
    <property type="project" value="UniProtKB-EC"/>
</dbReference>
<evidence type="ECO:0000313" key="9">
    <source>
        <dbReference type="Proteomes" id="UP000293300"/>
    </source>
</evidence>
<organism evidence="8 9">
    <name type="scientific">Flavobacterium silvisoli</name>
    <dbReference type="NCBI Taxonomy" id="2529433"/>
    <lineage>
        <taxon>Bacteria</taxon>
        <taxon>Pseudomonadati</taxon>
        <taxon>Bacteroidota</taxon>
        <taxon>Flavobacteriia</taxon>
        <taxon>Flavobacteriales</taxon>
        <taxon>Flavobacteriaceae</taxon>
        <taxon>Flavobacterium</taxon>
    </lineage>
</organism>
<dbReference type="Gene3D" id="3.30.565.10">
    <property type="entry name" value="Histidine kinase-like ATPase, C-terminal domain"/>
    <property type="match status" value="2"/>
</dbReference>
<dbReference type="CDD" id="cd00075">
    <property type="entry name" value="HATPase"/>
    <property type="match status" value="1"/>
</dbReference>
<reference evidence="8 9" key="1">
    <citation type="submission" date="2019-02" db="EMBL/GenBank/DDBJ databases">
        <title>Flavobacterium sp. RD-2-33 isolated from forest soil.</title>
        <authorList>
            <person name="Chaudhary D.K."/>
        </authorList>
    </citation>
    <scope>NUCLEOTIDE SEQUENCE [LARGE SCALE GENOMIC DNA]</scope>
    <source>
        <strain evidence="8 9">RD-2-33</strain>
    </source>
</reference>
<evidence type="ECO:0000256" key="5">
    <source>
        <dbReference type="ARBA" id="ARBA00022777"/>
    </source>
</evidence>
<dbReference type="SUPFAM" id="SSF55874">
    <property type="entry name" value="ATPase domain of HSP90 chaperone/DNA topoisomerase II/histidine kinase"/>
    <property type="match status" value="2"/>
</dbReference>
<protein>
    <recommendedName>
        <fullName evidence="2">histidine kinase</fullName>
        <ecNumber evidence="2">2.7.13.3</ecNumber>
    </recommendedName>
</protein>
<dbReference type="Proteomes" id="UP000293300">
    <property type="component" value="Unassembled WGS sequence"/>
</dbReference>
<evidence type="ECO:0000256" key="2">
    <source>
        <dbReference type="ARBA" id="ARBA00012438"/>
    </source>
</evidence>
<evidence type="ECO:0000259" key="7">
    <source>
        <dbReference type="PROSITE" id="PS50109"/>
    </source>
</evidence>
<gene>
    <name evidence="8" type="ORF">EZL74_08540</name>
</gene>
<name>A0A4Q9Z1P5_9FLAO</name>
<keyword evidence="3" id="KW-0808">Transferase</keyword>
<dbReference type="GO" id="GO:0005524">
    <property type="term" value="F:ATP binding"/>
    <property type="evidence" value="ECO:0007669"/>
    <property type="project" value="UniProtKB-KW"/>
</dbReference>
<dbReference type="RefSeq" id="WP_131476193.1">
    <property type="nucleotide sequence ID" value="NZ_SJPE01000009.1"/>
</dbReference>
<feature type="domain" description="Histidine kinase" evidence="7">
    <location>
        <begin position="529"/>
        <end position="741"/>
    </location>
</feature>
<dbReference type="InterPro" id="IPR050980">
    <property type="entry name" value="2C_sensor_his_kinase"/>
</dbReference>
<evidence type="ECO:0000256" key="6">
    <source>
        <dbReference type="ARBA" id="ARBA00022840"/>
    </source>
</evidence>
<keyword evidence="6" id="KW-0067">ATP-binding</keyword>
<evidence type="ECO:0000256" key="4">
    <source>
        <dbReference type="ARBA" id="ARBA00022741"/>
    </source>
</evidence>
<dbReference type="PROSITE" id="PS50109">
    <property type="entry name" value="HIS_KIN"/>
    <property type="match status" value="1"/>
</dbReference>
<evidence type="ECO:0000256" key="3">
    <source>
        <dbReference type="ARBA" id="ARBA00022679"/>
    </source>
</evidence>
<accession>A0A4Q9Z1P5</accession>
<dbReference type="PRINTS" id="PR00344">
    <property type="entry name" value="BCTRLSENSOR"/>
</dbReference>
<dbReference type="SMART" id="SM00387">
    <property type="entry name" value="HATPase_c"/>
    <property type="match status" value="1"/>
</dbReference>